<dbReference type="STRING" id="5364.A0A5C3N463"/>
<dbReference type="GO" id="GO:0005524">
    <property type="term" value="F:ATP binding"/>
    <property type="evidence" value="ECO:0007669"/>
    <property type="project" value="UniProtKB-UniRule"/>
</dbReference>
<dbReference type="Pfam" id="PF13361">
    <property type="entry name" value="UvrD_C"/>
    <property type="match status" value="1"/>
</dbReference>
<organism evidence="8 9">
    <name type="scientific">Heliocybe sulcata</name>
    <dbReference type="NCBI Taxonomy" id="5364"/>
    <lineage>
        <taxon>Eukaryota</taxon>
        <taxon>Fungi</taxon>
        <taxon>Dikarya</taxon>
        <taxon>Basidiomycota</taxon>
        <taxon>Agaricomycotina</taxon>
        <taxon>Agaricomycetes</taxon>
        <taxon>Gloeophyllales</taxon>
        <taxon>Gloeophyllaceae</taxon>
        <taxon>Heliocybe</taxon>
    </lineage>
</organism>
<dbReference type="InterPro" id="IPR014017">
    <property type="entry name" value="DNA_helicase_UvrD-like_C"/>
</dbReference>
<evidence type="ECO:0000256" key="6">
    <source>
        <dbReference type="SAM" id="MobiDB-lite"/>
    </source>
</evidence>
<dbReference type="PANTHER" id="PTHR21529:SF4">
    <property type="entry name" value="TPR AND ANKYRIN REPEAT-CONTAINING PROTEIN 1"/>
    <property type="match status" value="1"/>
</dbReference>
<keyword evidence="2 5" id="KW-0378">Hydrolase</keyword>
<accession>A0A5C3N463</accession>
<dbReference type="InterPro" id="IPR014016">
    <property type="entry name" value="UvrD-like_ATP-bd"/>
</dbReference>
<evidence type="ECO:0000256" key="2">
    <source>
        <dbReference type="ARBA" id="ARBA00022801"/>
    </source>
</evidence>
<dbReference type="InterPro" id="IPR027417">
    <property type="entry name" value="P-loop_NTPase"/>
</dbReference>
<evidence type="ECO:0000259" key="7">
    <source>
        <dbReference type="PROSITE" id="PS51198"/>
    </source>
</evidence>
<keyword evidence="3 5" id="KW-0347">Helicase</keyword>
<dbReference type="EMBL" id="ML213510">
    <property type="protein sequence ID" value="TFK51882.1"/>
    <property type="molecule type" value="Genomic_DNA"/>
</dbReference>
<dbReference type="Gene3D" id="3.40.50.300">
    <property type="entry name" value="P-loop containing nucleotide triphosphate hydrolases"/>
    <property type="match status" value="2"/>
</dbReference>
<sequence>MAARFATGDSAFMEPDCWKSPRIWDTIDQLERGIWMNQGSFERYITQLLSQPSVLQLFISAASEDLFSFLNRKLQESFTDKPARFAESLQSKLLSHLSLSLLFLKYPPDFDVPSNLSECRRSVELSKPVLEALPTLVFGDAVGPDPDEDEDDLAFVIKTKQKSQRQKKRSKKGGKSTNDETVFRNLGVDAPTTPQDAEHLGQDIMKDQKGLLAYYLTILRRPGLAEHLQKLYNEQLDPAGVADSSYASEAGNTDDVANTSEEAPAPSAYPIVQPMKAALYFESAEGLGDWHIFISTRADRDLREARRKDLKTFKIIVKKIQELSRGHFSDDNQKRLTGPNLDIPIYEAKMTRDLRLVYQIDCLAEFDSDIERQVIKVFGVYTHAQMDNRLWEYVGHQLACKGKEYKRRCTFRNKPVHTGDNVISPASFPPQTEETDKSAQVVPRIPGQYLQEIHSLLVLEKFVTLSQALLNSILADRDVAHVFAVSPQEREIIEHPLSCYVLGRSGTGKTTTMLFKMLGIQRSWEHGSHSVSKPRQVFVTSSRILATKVEEYFSKLIKSLALSTEEPKKLIQAASGEPAINEDDLMDPEDDPEWRVDLPKRFSLLEDDHFPLFITFEHLCQLLEGDLDCSASFFTSTFAKDTIPTNDDNFAIAHSTSDRIVSYDKFRQSYWTHLPQGLTKGLDPALVFNEIMGVIKGSEQSLTCTSRCLDRQTYNAVSHRAQSTFASQRDLIYSIFESYQKLRRQTQEIDSVDRTHALLMRLAEGSIVVGRRIDFLYVDEVQDNHLIDAYLLRSICKNPNGLFWAGDTAQTISVGSSFKFNDLKAFLYRLEQTSNAHSSYSPPRQPRMFQLTVNYRSHAGIVKCAHSVVELITKFWPYAIDALNEERGIVEGLRPIFFGSSDSDTVRYEQFLFGESKARIEFGARQCILVRNEAARDELRGQVGDIGLIMTLYESKGLEFDDVLLYKFFTDSTSDLSQWRVVLNAVSRQHAMRTSVPAFDEIRHAGICSELKFLYVAITRARNNLWIFDPSERAEPMQLFWRSEGLVDIYTPEMELPQLAVVSTQEEWSKAGRTLFDNRRYFQAMHCFERADMPQEYAIANAFHLRERAKANAGEPSVRARSFKEAADAFAAVGNAASRANLKRRYMRHAADCFVEAGDDRSAGQAFYDAEEFDRAAHQYHKAGLFDEAVEVVRGREVDLRLKDKVVRTARLFYIQKKKLRKAAELFGSVDEQLDFMEEFGFDDARADVLESMKRFAEAGEVHLMEGRISDGMRALLKDQSSVLSVQRAKECLVDCFWRAFAFGRDPSPEDTVHPPLNQLLEWTNQIEGVGGACESDDELHMFKAMGSQDIARLRKMALLLCNRDRKAAALLCFSRIFVAQARPLLPNTSLEQAIDVLRHFHAYVELLRQVGEQESPWSSITIRKLFGFEVEAGDHAIILPKGTFFFKTAPQKKIRLLAPRDQGLRLSEAEFTELYRQSVTKYILSLVLQENECCLEVKALRPCVVIAMFGSGRCSAGDSCPRDHSEILDTAGHCYNLRAAVHLQQIQILHAIQHYLSPEERERRQRTWVHRLYDTLNPPHSALGSLASLDLQRVPEASRGLAVLKFWLANHLYSPSLYTLPDEFIMNFALTACLGFMLYREQAYDNMVRAPSVQSFVNRGSVLSLAPLDLCLFLLSKTDNSLSKGITFLRYGAEMNVQIDLNLLCGLMESLCGSLIICRNFQNGNKRTLHGVALPRSWLLRLIPVLEDMQHKATGGVWPLIDAMASLVKAVLFPGPRSHLHLEGRSISHHSRQVRNVFVVRTFWCMCLLGYNVYDPRLRDRIREHITSFAKSGYKFPLICDRFIRATKWEDLARAVRRPLNTMPAVQSYPDLLILLHDAKRERPSRSTVPGVHRVIYSNIEDIRHLLLISSSSSKPAPLRANAEVFKPKIAEEREEKENSAAVPGDGGNAVDADEIHDEVAPDKVEEALEMNPGEVAAAPREIRAATVIQTAFRRIRDQRRNRAATIIQGAARRFRRRQHALKASAYTPIGRTWNLCLEVAGANDWPSKLYRAMFLGPFVHALICLESLYSYASSGKDKAKKKLRHAQHQELDEAMNRTTNFSYVFKRVVELQKLLQPKSSLHAAADVSKLVKHVSDIKTILGYIRDERMPGGGIESCEKDARLAYKGIVQPKAPPKRKPLPELVMDDEYGFAEEI</sequence>
<dbReference type="GO" id="GO:0004386">
    <property type="term" value="F:helicase activity"/>
    <property type="evidence" value="ECO:0007669"/>
    <property type="project" value="UniProtKB-UniRule"/>
</dbReference>
<feature type="region of interest" description="Disordered" evidence="6">
    <location>
        <begin position="243"/>
        <end position="266"/>
    </location>
</feature>
<dbReference type="Proteomes" id="UP000305948">
    <property type="component" value="Unassembled WGS sequence"/>
</dbReference>
<feature type="binding site" evidence="5">
    <location>
        <begin position="503"/>
        <end position="510"/>
    </location>
    <ligand>
        <name>ATP</name>
        <dbReference type="ChEBI" id="CHEBI:30616"/>
    </ligand>
</feature>
<keyword evidence="4 5" id="KW-0067">ATP-binding</keyword>
<evidence type="ECO:0000256" key="1">
    <source>
        <dbReference type="ARBA" id="ARBA00022741"/>
    </source>
</evidence>
<reference evidence="8 9" key="1">
    <citation type="journal article" date="2019" name="Nat. Ecol. Evol.">
        <title>Megaphylogeny resolves global patterns of mushroom evolution.</title>
        <authorList>
            <person name="Varga T."/>
            <person name="Krizsan K."/>
            <person name="Foldi C."/>
            <person name="Dima B."/>
            <person name="Sanchez-Garcia M."/>
            <person name="Sanchez-Ramirez S."/>
            <person name="Szollosi G.J."/>
            <person name="Szarkandi J.G."/>
            <person name="Papp V."/>
            <person name="Albert L."/>
            <person name="Andreopoulos W."/>
            <person name="Angelini C."/>
            <person name="Antonin V."/>
            <person name="Barry K.W."/>
            <person name="Bougher N.L."/>
            <person name="Buchanan P."/>
            <person name="Buyck B."/>
            <person name="Bense V."/>
            <person name="Catcheside P."/>
            <person name="Chovatia M."/>
            <person name="Cooper J."/>
            <person name="Damon W."/>
            <person name="Desjardin D."/>
            <person name="Finy P."/>
            <person name="Geml J."/>
            <person name="Haridas S."/>
            <person name="Hughes K."/>
            <person name="Justo A."/>
            <person name="Karasinski D."/>
            <person name="Kautmanova I."/>
            <person name="Kiss B."/>
            <person name="Kocsube S."/>
            <person name="Kotiranta H."/>
            <person name="LaButti K.M."/>
            <person name="Lechner B.E."/>
            <person name="Liimatainen K."/>
            <person name="Lipzen A."/>
            <person name="Lukacs Z."/>
            <person name="Mihaltcheva S."/>
            <person name="Morgado L.N."/>
            <person name="Niskanen T."/>
            <person name="Noordeloos M.E."/>
            <person name="Ohm R.A."/>
            <person name="Ortiz-Santana B."/>
            <person name="Ovrebo C."/>
            <person name="Racz N."/>
            <person name="Riley R."/>
            <person name="Savchenko A."/>
            <person name="Shiryaev A."/>
            <person name="Soop K."/>
            <person name="Spirin V."/>
            <person name="Szebenyi C."/>
            <person name="Tomsovsky M."/>
            <person name="Tulloss R.E."/>
            <person name="Uehling J."/>
            <person name="Grigoriev I.V."/>
            <person name="Vagvolgyi C."/>
            <person name="Papp T."/>
            <person name="Martin F.M."/>
            <person name="Miettinen O."/>
            <person name="Hibbett D.S."/>
            <person name="Nagy L.G."/>
        </authorList>
    </citation>
    <scope>NUCLEOTIDE SEQUENCE [LARGE SCALE GENOMIC DNA]</scope>
    <source>
        <strain evidence="8 9">OMC1185</strain>
    </source>
</reference>
<feature type="region of interest" description="Disordered" evidence="6">
    <location>
        <begin position="1931"/>
        <end position="1954"/>
    </location>
</feature>
<dbReference type="GO" id="GO:0016787">
    <property type="term" value="F:hydrolase activity"/>
    <property type="evidence" value="ECO:0007669"/>
    <property type="project" value="UniProtKB-UniRule"/>
</dbReference>
<feature type="region of interest" description="Disordered" evidence="6">
    <location>
        <begin position="158"/>
        <end position="197"/>
    </location>
</feature>
<proteinExistence type="predicted"/>
<evidence type="ECO:0000313" key="9">
    <source>
        <dbReference type="Proteomes" id="UP000305948"/>
    </source>
</evidence>
<feature type="domain" description="UvrD-like helicase ATP-binding" evidence="7">
    <location>
        <begin position="482"/>
        <end position="858"/>
    </location>
</feature>
<dbReference type="Pfam" id="PF00580">
    <property type="entry name" value="UvrD-helicase"/>
    <property type="match status" value="1"/>
</dbReference>
<feature type="compositionally biased region" description="Basic residues" evidence="6">
    <location>
        <begin position="159"/>
        <end position="174"/>
    </location>
</feature>
<dbReference type="PROSITE" id="PS51198">
    <property type="entry name" value="UVRD_HELICASE_ATP_BIND"/>
    <property type="match status" value="1"/>
</dbReference>
<evidence type="ECO:0000313" key="8">
    <source>
        <dbReference type="EMBL" id="TFK51882.1"/>
    </source>
</evidence>
<keyword evidence="9" id="KW-1185">Reference proteome</keyword>
<dbReference type="OrthoDB" id="3156807at2759"/>
<feature type="compositionally biased region" description="Polar residues" evidence="6">
    <location>
        <begin position="245"/>
        <end position="261"/>
    </location>
</feature>
<dbReference type="SUPFAM" id="SSF52540">
    <property type="entry name" value="P-loop containing nucleoside triphosphate hydrolases"/>
    <property type="match status" value="1"/>
</dbReference>
<name>A0A5C3N463_9AGAM</name>
<keyword evidence="1 5" id="KW-0547">Nucleotide-binding</keyword>
<feature type="compositionally biased region" description="Basic and acidic residues" evidence="6">
    <location>
        <begin position="1931"/>
        <end position="1940"/>
    </location>
</feature>
<dbReference type="PANTHER" id="PTHR21529">
    <property type="entry name" value="MAMMARY TURMOR VIRUS RECEPTOR HOMOLOG 1, 2 MTVR1, 2"/>
    <property type="match status" value="1"/>
</dbReference>
<evidence type="ECO:0000256" key="4">
    <source>
        <dbReference type="ARBA" id="ARBA00022840"/>
    </source>
</evidence>
<gene>
    <name evidence="8" type="ORF">OE88DRAFT_1699141</name>
</gene>
<evidence type="ECO:0000256" key="5">
    <source>
        <dbReference type="PROSITE-ProRule" id="PRU00560"/>
    </source>
</evidence>
<evidence type="ECO:0000256" key="3">
    <source>
        <dbReference type="ARBA" id="ARBA00022806"/>
    </source>
</evidence>
<dbReference type="InterPro" id="IPR039904">
    <property type="entry name" value="TRANK1"/>
</dbReference>
<protein>
    <recommendedName>
        <fullName evidence="7">UvrD-like helicase ATP-binding domain-containing protein</fullName>
    </recommendedName>
</protein>